<feature type="region of interest" description="Disordered" evidence="1">
    <location>
        <begin position="1"/>
        <end position="53"/>
    </location>
</feature>
<gene>
    <name evidence="2" type="ORF">EUX98_g8952</name>
</gene>
<protein>
    <recommendedName>
        <fullName evidence="4">Iron hydrogenase large subunit C-terminal domain-containing protein</fullName>
    </recommendedName>
</protein>
<feature type="compositionally biased region" description="Basic and acidic residues" evidence="1">
    <location>
        <begin position="21"/>
        <end position="32"/>
    </location>
</feature>
<accession>A0A4S4M0C3</accession>
<evidence type="ECO:0000256" key="1">
    <source>
        <dbReference type="SAM" id="MobiDB-lite"/>
    </source>
</evidence>
<evidence type="ECO:0000313" key="2">
    <source>
        <dbReference type="EMBL" id="THH18466.1"/>
    </source>
</evidence>
<dbReference type="AlphaFoldDB" id="A0A4S4M0C3"/>
<dbReference type="EMBL" id="SGPM01000591">
    <property type="protein sequence ID" value="THH18466.1"/>
    <property type="molecule type" value="Genomic_DNA"/>
</dbReference>
<keyword evidence="3" id="KW-1185">Reference proteome</keyword>
<dbReference type="OrthoDB" id="10253113at2759"/>
<reference evidence="2 3" key="1">
    <citation type="submission" date="2019-02" db="EMBL/GenBank/DDBJ databases">
        <title>Genome sequencing of the rare red list fungi Antrodiella citrinella (Flaviporus citrinellus).</title>
        <authorList>
            <person name="Buettner E."/>
            <person name="Kellner H."/>
        </authorList>
    </citation>
    <scope>NUCLEOTIDE SEQUENCE [LARGE SCALE GENOMIC DNA]</scope>
    <source>
        <strain evidence="2 3">DSM 108506</strain>
    </source>
</reference>
<organism evidence="2 3">
    <name type="scientific">Antrodiella citrinella</name>
    <dbReference type="NCBI Taxonomy" id="2447956"/>
    <lineage>
        <taxon>Eukaryota</taxon>
        <taxon>Fungi</taxon>
        <taxon>Dikarya</taxon>
        <taxon>Basidiomycota</taxon>
        <taxon>Agaricomycotina</taxon>
        <taxon>Agaricomycetes</taxon>
        <taxon>Polyporales</taxon>
        <taxon>Steccherinaceae</taxon>
        <taxon>Antrodiella</taxon>
    </lineage>
</organism>
<dbReference type="SUPFAM" id="SSF53920">
    <property type="entry name" value="Fe-only hydrogenase"/>
    <property type="match status" value="1"/>
</dbReference>
<comment type="caution">
    <text evidence="2">The sequence shown here is derived from an EMBL/GenBank/DDBJ whole genome shotgun (WGS) entry which is preliminary data.</text>
</comment>
<dbReference type="InterPro" id="IPR009016">
    <property type="entry name" value="Fe_hydrogenase"/>
</dbReference>
<name>A0A4S4M0C3_9APHY</name>
<sequence>MACPGGCVNGGGQLKPPAQTTRDEEGFKRDWESTGVSVSLDADDGPATRGVSAANNAKWGDREWTRKVEEVYWHGLAGLPTPPPSPQMDPSKRRDEKAGVADHLATVVLRDACQPTVGVPSWDSVMDADAEARRRTMFRTQYRAVESEVVGLAVKW</sequence>
<feature type="region of interest" description="Disordered" evidence="1">
    <location>
        <begin position="76"/>
        <end position="99"/>
    </location>
</feature>
<evidence type="ECO:0008006" key="4">
    <source>
        <dbReference type="Google" id="ProtNLM"/>
    </source>
</evidence>
<dbReference type="Proteomes" id="UP000308730">
    <property type="component" value="Unassembled WGS sequence"/>
</dbReference>
<evidence type="ECO:0000313" key="3">
    <source>
        <dbReference type="Proteomes" id="UP000308730"/>
    </source>
</evidence>
<proteinExistence type="predicted"/>
<feature type="compositionally biased region" description="Basic and acidic residues" evidence="1">
    <location>
        <begin position="90"/>
        <end position="99"/>
    </location>
</feature>